<evidence type="ECO:0000256" key="1">
    <source>
        <dbReference type="SAM" id="Coils"/>
    </source>
</evidence>
<evidence type="ECO:0000259" key="3">
    <source>
        <dbReference type="PROSITE" id="PS50003"/>
    </source>
</evidence>
<dbReference type="Pfam" id="PF25530">
    <property type="entry name" value="EF-hand_SWAP70_N"/>
    <property type="match status" value="1"/>
</dbReference>
<dbReference type="PANTHER" id="PTHR14383:SF5">
    <property type="entry name" value="RUN DOMAIN-CONTAINING PROTEIN"/>
    <property type="match status" value="1"/>
</dbReference>
<dbReference type="SUPFAM" id="SSF50729">
    <property type="entry name" value="PH domain-like"/>
    <property type="match status" value="1"/>
</dbReference>
<gene>
    <name evidence="4" type="ORF">HCN44_004623</name>
</gene>
<evidence type="ECO:0000313" key="5">
    <source>
        <dbReference type="Proteomes" id="UP000639338"/>
    </source>
</evidence>
<feature type="region of interest" description="Disordered" evidence="2">
    <location>
        <begin position="532"/>
        <end position="555"/>
    </location>
</feature>
<name>A0A834XZJ5_APHGI</name>
<feature type="coiled-coil region" evidence="1">
    <location>
        <begin position="477"/>
        <end position="511"/>
    </location>
</feature>
<keyword evidence="5" id="KW-1185">Reference proteome</keyword>
<evidence type="ECO:0000256" key="2">
    <source>
        <dbReference type="SAM" id="MobiDB-lite"/>
    </source>
</evidence>
<proteinExistence type="predicted"/>
<feature type="compositionally biased region" description="Polar residues" evidence="2">
    <location>
        <begin position="545"/>
        <end position="555"/>
    </location>
</feature>
<dbReference type="Gene3D" id="2.30.29.30">
    <property type="entry name" value="Pleckstrin-homology domain (PH domain)/Phosphotyrosine-binding domain (PTB)"/>
    <property type="match status" value="1"/>
</dbReference>
<dbReference type="EMBL" id="JACMRX010000002">
    <property type="protein sequence ID" value="KAF7995151.1"/>
    <property type="molecule type" value="Genomic_DNA"/>
</dbReference>
<comment type="caution">
    <text evidence="4">The sequence shown here is derived from an EMBL/GenBank/DDBJ whole genome shotgun (WGS) entry which is preliminary data.</text>
</comment>
<dbReference type="InterPro" id="IPR057836">
    <property type="entry name" value="EF-hand_SWAP70_N"/>
</dbReference>
<dbReference type="OrthoDB" id="8434295at2759"/>
<dbReference type="AlphaFoldDB" id="A0A834XZJ5"/>
<dbReference type="GO" id="GO:0005634">
    <property type="term" value="C:nucleus"/>
    <property type="evidence" value="ECO:0007669"/>
    <property type="project" value="TreeGrafter"/>
</dbReference>
<organism evidence="4 5">
    <name type="scientific">Aphidius gifuensis</name>
    <name type="common">Parasitoid wasp</name>
    <dbReference type="NCBI Taxonomy" id="684658"/>
    <lineage>
        <taxon>Eukaryota</taxon>
        <taxon>Metazoa</taxon>
        <taxon>Ecdysozoa</taxon>
        <taxon>Arthropoda</taxon>
        <taxon>Hexapoda</taxon>
        <taxon>Insecta</taxon>
        <taxon>Pterygota</taxon>
        <taxon>Neoptera</taxon>
        <taxon>Endopterygota</taxon>
        <taxon>Hymenoptera</taxon>
        <taxon>Apocrita</taxon>
        <taxon>Ichneumonoidea</taxon>
        <taxon>Braconidae</taxon>
        <taxon>Aphidiinae</taxon>
        <taxon>Aphidius</taxon>
    </lineage>
</organism>
<evidence type="ECO:0000313" key="4">
    <source>
        <dbReference type="EMBL" id="KAF7995151.1"/>
    </source>
</evidence>
<sequence>MSQLLLKNLSNSIWHAFNALKVDQQKDVVAKSKLKVLTANIGTIMDLYGVEKGLDHYKSTSYLTFKQYILYLQKEIFSTITDSTPAKTCRLYENKIEDICWILCRKMFVERQNPIFNDDCVYKLFRIFCLLGEIQSIQKTITLNNDDDDGNDDDDIVMMIIVTMHSDEVAKIASHIVSSVGLEWDSVDFTLLSSSIGGTFKFSTFLAVLESKYCGDNNEINNIAITESIQDLYQIYIEDVLKKGYLMKKGFILPTFKYFWFVLKPGELLYYKDLQQKEPSGIINLNLNCWADIALTTSHLSSSTSTSTVGCRFVLSTPEHKNIDLIADDHKGRLQWLAALKIAIQYANEKITYQRTIVNKRKSLRLAIKKQQTDITHELNYERQARIAAEIKTSKLEEITREEHERVKELEIIRKNLEILLVEEKQALKDEEIVRALQARVLTEEWEKLEQLEKLQYQQQKLLEIEKLKTREYENKQADNDKQLNDAKKRLAQLEYERDKLDNELDLARKKIQHNYIFNLQNIPTTSTIEQQQQQDKRHARMRRTQSLIPMTKNN</sequence>
<dbReference type="Pfam" id="PF00169">
    <property type="entry name" value="PH"/>
    <property type="match status" value="1"/>
</dbReference>
<dbReference type="InterPro" id="IPR011993">
    <property type="entry name" value="PH-like_dom_sf"/>
</dbReference>
<dbReference type="PANTHER" id="PTHR14383">
    <property type="entry name" value="SWAP-70 RECOMBINASE"/>
    <property type="match status" value="1"/>
</dbReference>
<dbReference type="InterPro" id="IPR001849">
    <property type="entry name" value="PH_domain"/>
</dbReference>
<dbReference type="GO" id="GO:0005737">
    <property type="term" value="C:cytoplasm"/>
    <property type="evidence" value="ECO:0007669"/>
    <property type="project" value="TreeGrafter"/>
</dbReference>
<reference evidence="4 5" key="1">
    <citation type="submission" date="2020-08" db="EMBL/GenBank/DDBJ databases">
        <title>Aphidius gifuensis genome sequencing and assembly.</title>
        <authorList>
            <person name="Du Z."/>
        </authorList>
    </citation>
    <scope>NUCLEOTIDE SEQUENCE [LARGE SCALE GENOMIC DNA]</scope>
    <source>
        <strain evidence="4">YNYX2018</strain>
        <tissue evidence="4">Adults</tissue>
    </source>
</reference>
<dbReference type="SMART" id="SM00233">
    <property type="entry name" value="PH"/>
    <property type="match status" value="1"/>
</dbReference>
<accession>A0A834XZJ5</accession>
<dbReference type="PROSITE" id="PS50003">
    <property type="entry name" value="PH_DOMAIN"/>
    <property type="match status" value="1"/>
</dbReference>
<protein>
    <recommendedName>
        <fullName evidence="3">PH domain-containing protein</fullName>
    </recommendedName>
</protein>
<feature type="domain" description="PH" evidence="3">
    <location>
        <begin position="239"/>
        <end position="345"/>
    </location>
</feature>
<dbReference type="Proteomes" id="UP000639338">
    <property type="component" value="Unassembled WGS sequence"/>
</dbReference>
<keyword evidence="1" id="KW-0175">Coiled coil</keyword>